<proteinExistence type="predicted"/>
<dbReference type="Proteomes" id="UP001234297">
    <property type="component" value="Chromosome 1"/>
</dbReference>
<dbReference type="EMBL" id="CM056809">
    <property type="protein sequence ID" value="KAJ8648353.1"/>
    <property type="molecule type" value="Genomic_DNA"/>
</dbReference>
<name>A0ACC2MRT4_PERAE</name>
<sequence length="141" mass="16235">MDRPLKILNFLLWVFLLSQSHSLVESLPSDQPDRVSFLPKHHDKSTPQQHCPPKTRNHGSPQPPQEPPHPPSCHQHPPPPPPKERRSQDQQRQRKMNLGKKIGVMFLGIGVALQVVVVGVLGFKRWQISKKMKERQWDFTA</sequence>
<accession>A0ACC2MRT4</accession>
<reference evidence="1 2" key="1">
    <citation type="journal article" date="2022" name="Hortic Res">
        <title>A haplotype resolved chromosomal level avocado genome allows analysis of novel avocado genes.</title>
        <authorList>
            <person name="Nath O."/>
            <person name="Fletcher S.J."/>
            <person name="Hayward A."/>
            <person name="Shaw L.M."/>
            <person name="Masouleh A.K."/>
            <person name="Furtado A."/>
            <person name="Henry R.J."/>
            <person name="Mitter N."/>
        </authorList>
    </citation>
    <scope>NUCLEOTIDE SEQUENCE [LARGE SCALE GENOMIC DNA]</scope>
    <source>
        <strain evidence="2">cv. Hass</strain>
    </source>
</reference>
<gene>
    <name evidence="1" type="ORF">MRB53_001376</name>
</gene>
<keyword evidence="2" id="KW-1185">Reference proteome</keyword>
<protein>
    <submittedName>
        <fullName evidence="1">Uncharacterized protein</fullName>
    </submittedName>
</protein>
<organism evidence="1 2">
    <name type="scientific">Persea americana</name>
    <name type="common">Avocado</name>
    <dbReference type="NCBI Taxonomy" id="3435"/>
    <lineage>
        <taxon>Eukaryota</taxon>
        <taxon>Viridiplantae</taxon>
        <taxon>Streptophyta</taxon>
        <taxon>Embryophyta</taxon>
        <taxon>Tracheophyta</taxon>
        <taxon>Spermatophyta</taxon>
        <taxon>Magnoliopsida</taxon>
        <taxon>Magnoliidae</taxon>
        <taxon>Laurales</taxon>
        <taxon>Lauraceae</taxon>
        <taxon>Persea</taxon>
    </lineage>
</organism>
<evidence type="ECO:0000313" key="2">
    <source>
        <dbReference type="Proteomes" id="UP001234297"/>
    </source>
</evidence>
<comment type="caution">
    <text evidence="1">The sequence shown here is derived from an EMBL/GenBank/DDBJ whole genome shotgun (WGS) entry which is preliminary data.</text>
</comment>
<evidence type="ECO:0000313" key="1">
    <source>
        <dbReference type="EMBL" id="KAJ8648353.1"/>
    </source>
</evidence>